<evidence type="ECO:0000313" key="1">
    <source>
        <dbReference type="EMBL" id="ASV42827.1"/>
    </source>
</evidence>
<organism evidence="1 2">
    <name type="scientific">Vibrio phage JSF15</name>
    <dbReference type="NCBI Taxonomy" id="1983598"/>
    <lineage>
        <taxon>Viruses</taxon>
        <taxon>Duplodnaviria</taxon>
        <taxon>Heunggongvirae</taxon>
        <taxon>Uroviricota</taxon>
        <taxon>Caudoviricetes</taxon>
        <taxon>Enhodamvirus</taxon>
        <taxon>Enhodamvirus VP2</taxon>
    </lineage>
</organism>
<sequence>MATLIKETGYMMVHDTMTGEQSLEGVTGEWRRADAIDLLDMVTHGELDAEMLSSDYELLSDTTSHDGSRTLVWQCAVHVKHTIVATFAG</sequence>
<proteinExistence type="predicted"/>
<dbReference type="EMBL" id="KY883642">
    <property type="protein sequence ID" value="ASV42827.1"/>
    <property type="molecule type" value="Genomic_DNA"/>
</dbReference>
<protein>
    <submittedName>
        <fullName evidence="1">Uncharacterized protein</fullName>
    </submittedName>
</protein>
<reference evidence="1 2" key="1">
    <citation type="journal article" date="2017" name="Sci. Rep.">
        <title>Analysis of the CRISPR-Cas system in bacteriophages active on epidemic strains of Vibrio cholerae in Bangladesh.</title>
        <authorList>
            <person name="Naser I.B."/>
            <person name="Hoque M.M."/>
            <person name="Nahid M.A."/>
            <person name="Tareq T.M."/>
            <person name="Rocky M.K."/>
            <person name="Faruque S.M."/>
        </authorList>
    </citation>
    <scope>NUCLEOTIDE SEQUENCE [LARGE SCALE GENOMIC DNA]</scope>
</reference>
<dbReference type="Proteomes" id="UP000241979">
    <property type="component" value="Segment"/>
</dbReference>
<accession>A0A2D0Z184</accession>
<name>A0A2D0Z184_9CAUD</name>
<evidence type="ECO:0000313" key="2">
    <source>
        <dbReference type="Proteomes" id="UP000241979"/>
    </source>
</evidence>